<evidence type="ECO:0000256" key="1">
    <source>
        <dbReference type="SAM" id="Phobius"/>
    </source>
</evidence>
<organism evidence="2 3">
    <name type="scientific">Erythrobacter rubeus</name>
    <dbReference type="NCBI Taxonomy" id="2760803"/>
    <lineage>
        <taxon>Bacteria</taxon>
        <taxon>Pseudomonadati</taxon>
        <taxon>Pseudomonadota</taxon>
        <taxon>Alphaproteobacteria</taxon>
        <taxon>Sphingomonadales</taxon>
        <taxon>Erythrobacteraceae</taxon>
        <taxon>Erythrobacter/Porphyrobacter group</taxon>
        <taxon>Erythrobacter</taxon>
    </lineage>
</organism>
<feature type="transmembrane region" description="Helical" evidence="1">
    <location>
        <begin position="7"/>
        <end position="29"/>
    </location>
</feature>
<evidence type="ECO:0000313" key="2">
    <source>
        <dbReference type="EMBL" id="MBD2841258.1"/>
    </source>
</evidence>
<comment type="caution">
    <text evidence="2">The sequence shown here is derived from an EMBL/GenBank/DDBJ whole genome shotgun (WGS) entry which is preliminary data.</text>
</comment>
<keyword evidence="1" id="KW-0812">Transmembrane</keyword>
<gene>
    <name evidence="2" type="ORF">IB285_03190</name>
</gene>
<sequence length="36" mass="3674">MPTNETGVRIFAAAFSVIVSASFFAYAIIPGSPGLA</sequence>
<keyword evidence="3" id="KW-1185">Reference proteome</keyword>
<dbReference type="RefSeq" id="WP_190786815.1">
    <property type="nucleotide sequence ID" value="NZ_JACXLC010000001.1"/>
</dbReference>
<accession>A0ABR8KPY6</accession>
<proteinExistence type="predicted"/>
<dbReference type="Proteomes" id="UP000635384">
    <property type="component" value="Unassembled WGS sequence"/>
</dbReference>
<keyword evidence="1" id="KW-0472">Membrane</keyword>
<name>A0ABR8KPY6_9SPHN</name>
<protein>
    <submittedName>
        <fullName evidence="2">Enoyl-CoA hydratase</fullName>
    </submittedName>
</protein>
<reference evidence="2 3" key="1">
    <citation type="submission" date="2020-09" db="EMBL/GenBank/DDBJ databases">
        <authorList>
            <person name="Yoon J.-W."/>
        </authorList>
    </citation>
    <scope>NUCLEOTIDE SEQUENCE [LARGE SCALE GENOMIC DNA]</scope>
    <source>
        <strain evidence="2 3">KMU-140</strain>
    </source>
</reference>
<keyword evidence="1" id="KW-1133">Transmembrane helix</keyword>
<dbReference type="EMBL" id="JACXLC010000001">
    <property type="protein sequence ID" value="MBD2841258.1"/>
    <property type="molecule type" value="Genomic_DNA"/>
</dbReference>
<evidence type="ECO:0000313" key="3">
    <source>
        <dbReference type="Proteomes" id="UP000635384"/>
    </source>
</evidence>